<keyword evidence="12" id="KW-1185">Reference proteome</keyword>
<organism evidence="11 12">
    <name type="scientific">Westerdykella ornata</name>
    <dbReference type="NCBI Taxonomy" id="318751"/>
    <lineage>
        <taxon>Eukaryota</taxon>
        <taxon>Fungi</taxon>
        <taxon>Dikarya</taxon>
        <taxon>Ascomycota</taxon>
        <taxon>Pezizomycotina</taxon>
        <taxon>Dothideomycetes</taxon>
        <taxon>Pleosporomycetidae</taxon>
        <taxon>Pleosporales</taxon>
        <taxon>Sporormiaceae</taxon>
        <taxon>Westerdykella</taxon>
    </lineage>
</organism>
<dbReference type="RefSeq" id="XP_033654156.1">
    <property type="nucleotide sequence ID" value="XM_033800282.1"/>
</dbReference>
<evidence type="ECO:0000256" key="2">
    <source>
        <dbReference type="ARBA" id="ARBA00012759"/>
    </source>
</evidence>
<dbReference type="GO" id="GO:0006508">
    <property type="term" value="P:proteolysis"/>
    <property type="evidence" value="ECO:0007669"/>
    <property type="project" value="UniProtKB-KW"/>
</dbReference>
<keyword evidence="5" id="KW-0378">Hydrolase</keyword>
<dbReference type="InterPro" id="IPR027417">
    <property type="entry name" value="P-loop_NTPase"/>
</dbReference>
<feature type="domain" description="DUF3645" evidence="9">
    <location>
        <begin position="2346"/>
        <end position="2378"/>
    </location>
</feature>
<name>A0A6A6JJF1_WESOR</name>
<gene>
    <name evidence="11" type="ORF">EI97DRAFT_450390</name>
</gene>
<feature type="region of interest" description="Disordered" evidence="7">
    <location>
        <begin position="3092"/>
        <end position="3154"/>
    </location>
</feature>
<dbReference type="InterPro" id="IPR022099">
    <property type="entry name" value="DUF3638"/>
</dbReference>
<protein>
    <recommendedName>
        <fullName evidence="2">ubiquitinyl hydrolase 1</fullName>
        <ecNumber evidence="2">3.4.19.12</ecNumber>
    </recommendedName>
</protein>
<evidence type="ECO:0000259" key="9">
    <source>
        <dbReference type="Pfam" id="PF12359"/>
    </source>
</evidence>
<feature type="compositionally biased region" description="Basic and acidic residues" evidence="7">
    <location>
        <begin position="3119"/>
        <end position="3137"/>
    </location>
</feature>
<dbReference type="Pfam" id="PF12359">
    <property type="entry name" value="DUF3645"/>
    <property type="match status" value="1"/>
</dbReference>
<dbReference type="PANTHER" id="PTHR13367">
    <property type="entry name" value="UBIQUITIN THIOESTERASE"/>
    <property type="match status" value="1"/>
</dbReference>
<evidence type="ECO:0000256" key="4">
    <source>
        <dbReference type="ARBA" id="ARBA00022786"/>
    </source>
</evidence>
<dbReference type="EMBL" id="ML986493">
    <property type="protein sequence ID" value="KAF2276617.1"/>
    <property type="molecule type" value="Genomic_DNA"/>
</dbReference>
<feature type="domain" description="DUF6606" evidence="10">
    <location>
        <begin position="13"/>
        <end position="287"/>
    </location>
</feature>
<evidence type="ECO:0000259" key="10">
    <source>
        <dbReference type="Pfam" id="PF20255"/>
    </source>
</evidence>
<evidence type="ECO:0000256" key="3">
    <source>
        <dbReference type="ARBA" id="ARBA00022670"/>
    </source>
</evidence>
<evidence type="ECO:0000256" key="5">
    <source>
        <dbReference type="ARBA" id="ARBA00022801"/>
    </source>
</evidence>
<feature type="compositionally biased region" description="Acidic residues" evidence="7">
    <location>
        <begin position="3095"/>
        <end position="3118"/>
    </location>
</feature>
<dbReference type="InterPro" id="IPR022105">
    <property type="entry name" value="DUF3645"/>
</dbReference>
<dbReference type="InterPro" id="IPR051346">
    <property type="entry name" value="OTU_Deubiquitinase"/>
</dbReference>
<sequence>MPAPDRAELQLELFHHICLPRDVPGHQSDSMERVDAELLHRLIQAVKAIAPFLPLEHHGSVDAVRIALTTAKLLNVEAEMDRKILLKEFRELDARNSLILFIAEQNAAILIYRESKVSSGDDDIIFEAFEASAVSDQVLASQGALLWDFPGSAAKVPYSTFSNTSFQDCLSAFLQQATMESVKAFCAITQKAASPLPEIRDTTNPALISGLLMTLLGTVGKVHHPIILQKRVRDTVRFLHARKPWRRSSLYLVIRVSMLRHLYRFLGPEVGRLYYKVIMCLFLSHFLDDSRQRLPPDAVHLLRQKLSRRLAKIESRKDPLIGTAGKLTVMWGRLSTVFERSLNTAAQSLESQWEGYKARAARPIRRLPQFAHPDDLKLQLRLSGSTLSSALFRTHVTNTARFQSPAEHLYRWESANKQTPALTALSARYSALLKYEEDIVLTAKCATKSNDNHTRCIHLADTIRAYTSKVADAYNVFPLLKSRMLLNVLELWVEMDKAAMACYGLLKEHGPGLNADMLDALHLMSNEDMGRLRKVQLHIISRVSEDSETIFASPTENCFAVRYFNGSQEMIRLHDQIKSDAAKSREEKKKEWEETSSRHDKLTKQIAEMACQYTETVNEFGETIMEHRGCLKHKLKWQARQMKIRIWEHPLPASEAFAKAAVFELCCPKAFAAYRDATWYLLKTFARHGIEPVPQRSVIRDYPGLRKYVKRNVVSDVTLGSSTKSHLETHYGEVGFPVAWKHVCLPFGMKLSYYDTSCSFWTSDLRPSLEHQFPLNLPPTTPYRSFLGLYGPWPSSNQILASQTKCPAESLLVGTHCRWLSLLRELGSTNINFSTESTWAVVTRLILQAGPASTEDLLRDVHAVFRDSEFCGRLLEQVRRRLEAIRRSWRESLQMSLAISILIRMIELAPTTEIKQGAIKLLKRARDITWGWQQILKSAGVHNATGLMPCMVWASLLCKRVFYTLFEKSKALDSSSLGLLISSSIHLQNIFTQDWATLPFPLQKTVLEDLISTYLLRTELRTAICANNAAFVEALSRLWPIPSNAALAAVDELGEEWIGMTLQRDNQCTDALNYHLLTGILLINGCQLGSLPLEYRRWPIVQQLFGSSNLNCLPSRLDGMSFTLDSRMPNGHWIHFDLRGDGLIIQAVKGDRRLQLIPSGSFQSASGQDFDLPFHMVSNCYHWLDLRSGIMEIRQGDPWKSRQSHWYLDFHGRRAQRTVKGRCLTLIDPYSNLFSTIASNFRHFEFARHILAYQPDKSHMRVELKRLELDFFVAKSGFLKNDKLKCVILKDQDPGTWYGLHSKLVVASTENTTERSILVPMGEYKFLKDEFHIKMFVTNRGDYLRFNINPVLGRVECPVEPRMLYLKALFHACTSSFLPDPLTPRTGVEESLTLLRSGLYQPWDVVNPQVAQILYDIAGLSPKRNYYPSHLRCMETVKWSECLTTHIQDDRYHGAIEKILRMLSDLALFSLSPVQYTPPAWSKEQEHLETRALSHLYTHNFKALDTCYPSRDRYIDSTERKNIQDIVQLLSKWQACFQNTTELAHLLEDSQLICGYIRNCDLNQITDFLTVDMKCEWGALARTCLNSGFEDRFQLMFMFSKIGFTADADMNLVRALIACAISKDLKSVEYPTCPSFVAFRNYQSPTTDLLTQLIKGACVPFDPVKANAPRGQLAIQRFAHEKESLRLCMELARSILSQWPQTTIDVSRLIEVDADYLEKDRALELVRPEWERLTHNWEFSEYLQKLQIILDHGSNQDMNAQPGDCESEQYPGMGSSSHINPAPRYPAGSDRWELPTIPALLEQDMLVFSLSGETVRITPAAPILTIQTRTHTCGDLVVLKTLQVKVLDRIKELSQLVSELEHSSSAVQRKYGKELQQSVEALSEHLSLPKEPLLHHNPVEFGLQLAEAKEFLEDVLSKFCTVLEQNERSAKWLRLTGLWPSMTLISLLTELRSSSGLVLGRQVKENLVRIGLAVTTYQRLLRMQNSLLKRKGQQFHDERQNPGHRNWDPLDHVDWLLLEIDANILLRPEQVEVAQATISPPSRHNSVLQLLMGRGKTSCILPMAASTLANRKQLARIVVPRALLLQSAQVIQAKIGGLLNRELTHVTFSRRTQISSEVLETFCRLHNHCMDDQGVMIALPEHILSFQLCGRQRICDGRFKEAERLIAIQLWLERNARDILDECDFSLAVRTQLIYPSGSQMAVDGHPYRWQAIETILRLIPEYLPRLEEEHPHSIEIDRGLRGAYPLMYFLRTDGEEFIILKLVNAICSGQTSIMPCADYPLEVRSTIQTFILSPTVSKEEVKGVKAIFKDNSHLMKIAYLLRGLFVHRILISSLKKRWNVTYGLHPTRDPIAVPYSAKGEPSPTNEWGHPDVAIILTCLSFYYEGLDISRFKQAFQHLLKSDEPGVEYEKWATHDLPGSFRDYHAINVEDSVQLSELHRFVRYNPYLLDYYLNNFVFPAHAKQFASKLQASGWDLILFNPKRRSHCQTTGFSGTNDTRHQLPMTIKQNDLQSLSHTNAEVLYYLLQPRNRHYVRMIDGRGRRLSEEGFLKKLLRTEGGESWERSRPIRILIDAGAQILEHDNRGLANLWLQIDDQALAAVFFDSNHRANVIWGKGKEMPLSVSPFAENLEGCLVYLDQSHCRGTDLKLPADARAALTLGPQLSKDALVQAAMRLRLLGDNQSVTFFAPPEVHQSILDLRGYENPAQQLESSDVIAWLLQQTCNGIEQTEPLYYNQGMDYLKRLKSKPNNSSFVHDPLQRTAYLKVIRSTERQTLEELYGPKFHRAIGVQPYAFAPPLKDYVVELLQRRKEFQDRGFAVHSSALEEVEQEREIEQELEMVRETQKPTFAMTGRLPAPSSIRAYDEMYSVLKRTSIGRKHAGVLTTSLASNIHVSRQFERTVKLSEPNDNFLRPCQWILWSRLTATALIVSPEEADLLIPILRTKKKPLCHLIVYAAPVTRRMLHFNNLDYYAVPPLPASFEAPMWLKIHVGIFAGRLYFDWEEYSALLELFGASSTSDEPISQRNALVSRPSAFLHDWLAVRRKGQDFEHTPMGSITTGKPLTVDHPFFLPESVEEDGEPGNEGALGTFLHADENVDEDDEDDQGEEFHDAEEGDDGDGADHEYGAVDHEEPGRDFFESDEYFEAAPVKESSKK</sequence>
<evidence type="ECO:0000256" key="7">
    <source>
        <dbReference type="SAM" id="MobiDB-lite"/>
    </source>
</evidence>
<dbReference type="PANTHER" id="PTHR13367:SF32">
    <property type="entry name" value="DUF6606 DOMAIN-CONTAINING PROTEIN"/>
    <property type="match status" value="1"/>
</dbReference>
<dbReference type="EC" id="3.4.19.12" evidence="2"/>
<keyword evidence="4" id="KW-0833">Ubl conjugation pathway</keyword>
<feature type="domain" description="DUF3638" evidence="8">
    <location>
        <begin position="2004"/>
        <end position="2227"/>
    </location>
</feature>
<dbReference type="Proteomes" id="UP000800097">
    <property type="component" value="Unassembled WGS sequence"/>
</dbReference>
<accession>A0A6A6JJF1</accession>
<dbReference type="SUPFAM" id="SSF52540">
    <property type="entry name" value="P-loop containing nucleoside triphosphate hydrolases"/>
    <property type="match status" value="1"/>
</dbReference>
<dbReference type="OrthoDB" id="3182339at2759"/>
<evidence type="ECO:0000313" key="11">
    <source>
        <dbReference type="EMBL" id="KAF2276617.1"/>
    </source>
</evidence>
<dbReference type="Pfam" id="PF20255">
    <property type="entry name" value="DUF6606"/>
    <property type="match status" value="1"/>
</dbReference>
<comment type="catalytic activity">
    <reaction evidence="1">
        <text>Thiol-dependent hydrolysis of ester, thioester, amide, peptide and isopeptide bonds formed by the C-terminal Gly of ubiquitin (a 76-residue protein attached to proteins as an intracellular targeting signal).</text>
        <dbReference type="EC" id="3.4.19.12"/>
    </reaction>
</comment>
<dbReference type="GeneID" id="54553457"/>
<reference evidence="11" key="1">
    <citation type="journal article" date="2020" name="Stud. Mycol.">
        <title>101 Dothideomycetes genomes: a test case for predicting lifestyles and emergence of pathogens.</title>
        <authorList>
            <person name="Haridas S."/>
            <person name="Albert R."/>
            <person name="Binder M."/>
            <person name="Bloem J."/>
            <person name="Labutti K."/>
            <person name="Salamov A."/>
            <person name="Andreopoulos B."/>
            <person name="Baker S."/>
            <person name="Barry K."/>
            <person name="Bills G."/>
            <person name="Bluhm B."/>
            <person name="Cannon C."/>
            <person name="Castanera R."/>
            <person name="Culley D."/>
            <person name="Daum C."/>
            <person name="Ezra D."/>
            <person name="Gonzalez J."/>
            <person name="Henrissat B."/>
            <person name="Kuo A."/>
            <person name="Liang C."/>
            <person name="Lipzen A."/>
            <person name="Lutzoni F."/>
            <person name="Magnuson J."/>
            <person name="Mondo S."/>
            <person name="Nolan M."/>
            <person name="Ohm R."/>
            <person name="Pangilinan J."/>
            <person name="Park H.-J."/>
            <person name="Ramirez L."/>
            <person name="Alfaro M."/>
            <person name="Sun H."/>
            <person name="Tritt A."/>
            <person name="Yoshinaga Y."/>
            <person name="Zwiers L.-H."/>
            <person name="Turgeon B."/>
            <person name="Goodwin S."/>
            <person name="Spatafora J."/>
            <person name="Crous P."/>
            <person name="Grigoriev I."/>
        </authorList>
    </citation>
    <scope>NUCLEOTIDE SEQUENCE</scope>
    <source>
        <strain evidence="11">CBS 379.55</strain>
    </source>
</reference>
<proteinExistence type="predicted"/>
<evidence type="ECO:0000259" key="8">
    <source>
        <dbReference type="Pfam" id="PF12340"/>
    </source>
</evidence>
<dbReference type="Pfam" id="PF12340">
    <property type="entry name" value="DUF3638"/>
    <property type="match status" value="1"/>
</dbReference>
<evidence type="ECO:0000256" key="1">
    <source>
        <dbReference type="ARBA" id="ARBA00000707"/>
    </source>
</evidence>
<dbReference type="GO" id="GO:0004843">
    <property type="term" value="F:cysteine-type deubiquitinase activity"/>
    <property type="evidence" value="ECO:0007669"/>
    <property type="project" value="UniProtKB-EC"/>
</dbReference>
<evidence type="ECO:0000313" key="12">
    <source>
        <dbReference type="Proteomes" id="UP000800097"/>
    </source>
</evidence>
<keyword evidence="6" id="KW-0788">Thiol protease</keyword>
<evidence type="ECO:0000256" key="6">
    <source>
        <dbReference type="ARBA" id="ARBA00022807"/>
    </source>
</evidence>
<dbReference type="InterPro" id="IPR046541">
    <property type="entry name" value="DUF6606"/>
</dbReference>
<keyword evidence="3" id="KW-0645">Protease</keyword>